<evidence type="ECO:0000313" key="10">
    <source>
        <dbReference type="Proteomes" id="UP000002313"/>
    </source>
</evidence>
<dbReference type="OrthoDB" id="425602at2759"/>
<dbReference type="GO" id="GO:0005524">
    <property type="term" value="F:ATP binding"/>
    <property type="evidence" value="ECO:0007669"/>
    <property type="project" value="UniProtKB-KW"/>
</dbReference>
<dbReference type="GO" id="GO:0006227">
    <property type="term" value="P:dUDP biosynthetic process"/>
    <property type="evidence" value="ECO:0007669"/>
    <property type="project" value="TreeGrafter"/>
</dbReference>
<dbReference type="InterPro" id="IPR018094">
    <property type="entry name" value="Thymidylate_kinase"/>
</dbReference>
<dbReference type="SUPFAM" id="SSF52540">
    <property type="entry name" value="P-loop containing nucleoside triphosphate hydrolases"/>
    <property type="match status" value="1"/>
</dbReference>
<evidence type="ECO:0000256" key="7">
    <source>
        <dbReference type="ARBA" id="ARBA00022840"/>
    </source>
</evidence>
<evidence type="ECO:0000259" key="8">
    <source>
        <dbReference type="Pfam" id="PF02223"/>
    </source>
</evidence>
<feature type="domain" description="Thymidylate kinase-like" evidence="8">
    <location>
        <begin position="9"/>
        <end position="182"/>
    </location>
</feature>
<evidence type="ECO:0000256" key="6">
    <source>
        <dbReference type="ARBA" id="ARBA00022777"/>
    </source>
</evidence>
<dbReference type="GO" id="GO:0006233">
    <property type="term" value="P:dTDP biosynthetic process"/>
    <property type="evidence" value="ECO:0007669"/>
    <property type="project" value="InterPro"/>
</dbReference>
<reference evidence="9 10" key="1">
    <citation type="journal article" date="2010" name="Nat. Commun.">
        <title>The complete sequence of the smallest known nuclear genome from the microsporidian Encephalitozoon intestinalis.</title>
        <authorList>
            <person name="Corradi N."/>
            <person name="Pombert J.-F."/>
            <person name="Farinelli L."/>
            <person name="Didier E.S."/>
            <person name="Keeling P.J."/>
        </authorList>
    </citation>
    <scope>NUCLEOTIDE SEQUENCE [LARGE SCALE GENOMIC DNA]</scope>
    <source>
        <strain evidence="9 10">ATCC 50506</strain>
    </source>
</reference>
<evidence type="ECO:0000256" key="4">
    <source>
        <dbReference type="ARBA" id="ARBA00022727"/>
    </source>
</evidence>
<name>E0S6S4_ENCIT</name>
<dbReference type="InterPro" id="IPR027417">
    <property type="entry name" value="P-loop_NTPase"/>
</dbReference>
<dbReference type="HOGENOM" id="CLU_049131_3_2_1"/>
<keyword evidence="3" id="KW-0808">Transferase</keyword>
<dbReference type="CDD" id="cd01672">
    <property type="entry name" value="TMPK"/>
    <property type="match status" value="1"/>
</dbReference>
<keyword evidence="5" id="KW-0547">Nucleotide-binding</keyword>
<dbReference type="GO" id="GO:0005829">
    <property type="term" value="C:cytosol"/>
    <property type="evidence" value="ECO:0007669"/>
    <property type="project" value="TreeGrafter"/>
</dbReference>
<dbReference type="HAMAP" id="MF_00165">
    <property type="entry name" value="Thymidylate_kinase"/>
    <property type="match status" value="1"/>
</dbReference>
<dbReference type="GO" id="GO:0005634">
    <property type="term" value="C:nucleus"/>
    <property type="evidence" value="ECO:0007669"/>
    <property type="project" value="TreeGrafter"/>
</dbReference>
<reference evidence="9 10" key="2">
    <citation type="journal article" date="2012" name="Proc. Natl. Acad. Sci. U.S.A.">
        <title>Gain and loss of multiple functionally related, horizontally transferred genes in the reduced genomes of two microsporidian parasites.</title>
        <authorList>
            <person name="Pombert J.-F."/>
            <person name="Selman M."/>
            <person name="Burki F."/>
            <person name="Bardell F.T."/>
            <person name="Farinelli L."/>
            <person name="Solter L.F."/>
            <person name="Whitman D.W."/>
            <person name="Weiss L.M."/>
            <person name="Corradi N."/>
            <person name="Keeling P.J."/>
        </authorList>
    </citation>
    <scope>NUCLEOTIDE SEQUENCE [LARGE SCALE GENOMIC DNA]</scope>
    <source>
        <strain evidence="9 10">ATCC 50506</strain>
    </source>
</reference>
<dbReference type="AlphaFoldDB" id="E0S6S4"/>
<dbReference type="EMBL" id="CP001945">
    <property type="protein sequence ID" value="ADM11409.1"/>
    <property type="molecule type" value="Genomic_DNA"/>
</dbReference>
<evidence type="ECO:0000256" key="2">
    <source>
        <dbReference type="ARBA" id="ARBA00012980"/>
    </source>
</evidence>
<dbReference type="VEuPathDB" id="MicrosporidiaDB:Eint_041200"/>
<protein>
    <recommendedName>
        <fullName evidence="2">dTMP kinase</fullName>
        <ecNumber evidence="2">2.7.4.9</ecNumber>
    </recommendedName>
</protein>
<dbReference type="InterPro" id="IPR039430">
    <property type="entry name" value="Thymidylate_kin-like_dom"/>
</dbReference>
<keyword evidence="6 9" id="KW-0418">Kinase</keyword>
<evidence type="ECO:0000313" key="9">
    <source>
        <dbReference type="EMBL" id="ADM11409.1"/>
    </source>
</evidence>
<dbReference type="Gene3D" id="3.40.50.300">
    <property type="entry name" value="P-loop containing nucleotide triphosphate hydrolases"/>
    <property type="match status" value="1"/>
</dbReference>
<dbReference type="NCBIfam" id="TIGR00041">
    <property type="entry name" value="DTMP_kinase"/>
    <property type="match status" value="1"/>
</dbReference>
<evidence type="ECO:0000256" key="3">
    <source>
        <dbReference type="ARBA" id="ARBA00022679"/>
    </source>
</evidence>
<dbReference type="GO" id="GO:0004550">
    <property type="term" value="F:nucleoside diphosphate kinase activity"/>
    <property type="evidence" value="ECO:0007669"/>
    <property type="project" value="TreeGrafter"/>
</dbReference>
<organism evidence="9 10">
    <name type="scientific">Encephalitozoon intestinalis (strain ATCC 50506)</name>
    <name type="common">Microsporidian parasite</name>
    <name type="synonym">Septata intestinalis</name>
    <dbReference type="NCBI Taxonomy" id="876142"/>
    <lineage>
        <taxon>Eukaryota</taxon>
        <taxon>Fungi</taxon>
        <taxon>Fungi incertae sedis</taxon>
        <taxon>Microsporidia</taxon>
        <taxon>Unikaryonidae</taxon>
        <taxon>Encephalitozoon</taxon>
    </lineage>
</organism>
<dbReference type="RefSeq" id="XP_003072769.1">
    <property type="nucleotide sequence ID" value="XM_003072723.1"/>
</dbReference>
<gene>
    <name evidence="9" type="ORF">Eint_041200</name>
</gene>
<evidence type="ECO:0000256" key="1">
    <source>
        <dbReference type="ARBA" id="ARBA00009776"/>
    </source>
</evidence>
<dbReference type="GO" id="GO:0006235">
    <property type="term" value="P:dTTP biosynthetic process"/>
    <property type="evidence" value="ECO:0007669"/>
    <property type="project" value="TreeGrafter"/>
</dbReference>
<dbReference type="GO" id="GO:0004798">
    <property type="term" value="F:dTMP kinase activity"/>
    <property type="evidence" value="ECO:0007669"/>
    <property type="project" value="UniProtKB-EC"/>
</dbReference>
<evidence type="ECO:0000256" key="5">
    <source>
        <dbReference type="ARBA" id="ARBA00022741"/>
    </source>
</evidence>
<dbReference type="GO" id="GO:0005739">
    <property type="term" value="C:mitochondrion"/>
    <property type="evidence" value="ECO:0007669"/>
    <property type="project" value="TreeGrafter"/>
</dbReference>
<dbReference type="PANTHER" id="PTHR10344">
    <property type="entry name" value="THYMIDYLATE KINASE"/>
    <property type="match status" value="1"/>
</dbReference>
<proteinExistence type="inferred from homology"/>
<dbReference type="Proteomes" id="UP000002313">
    <property type="component" value="Chromosome IV"/>
</dbReference>
<dbReference type="EC" id="2.7.4.9" evidence="2"/>
<keyword evidence="4" id="KW-0545">Nucleotide biosynthesis</keyword>
<dbReference type="Pfam" id="PF02223">
    <property type="entry name" value="Thymidylate_kin"/>
    <property type="match status" value="1"/>
</dbReference>
<sequence>MTQGKFIVFEGLDRSGKTTIVDSLYDSLSSMGDVRKMRFPNRSGNIGKVIDAYLRKEINLENETIHLLFSGDRYEQKSTIEELRKSSILLCDRYSLSGASYSVAKGLDLDWCVMVDSGLPKPDMTIFIDIPLDEISRRKGFGNEVHDHLPFLEKVLSAYKVLLKREKNVLIVDGTFPISSIVEIVKRKILE</sequence>
<keyword evidence="10" id="KW-1185">Reference proteome</keyword>
<dbReference type="KEGG" id="ein:Eint_041200"/>
<comment type="similarity">
    <text evidence="1">Belongs to the thymidylate kinase family.</text>
</comment>
<dbReference type="GeneID" id="9699010"/>
<accession>E0S6S4</accession>
<dbReference type="PANTHER" id="PTHR10344:SF1">
    <property type="entry name" value="THYMIDYLATE KINASE"/>
    <property type="match status" value="1"/>
</dbReference>
<keyword evidence="7" id="KW-0067">ATP-binding</keyword>